<proteinExistence type="predicted"/>
<accession>A0A0Q2UGD2</accession>
<dbReference type="STRING" id="1778.A9W97_03320"/>
<comment type="caution">
    <text evidence="2">The sequence shown here is derived from an EMBL/GenBank/DDBJ whole genome shotgun (WGS) entry which is preliminary data.</text>
</comment>
<feature type="transmembrane region" description="Helical" evidence="1">
    <location>
        <begin position="120"/>
        <end position="141"/>
    </location>
</feature>
<gene>
    <name evidence="2" type="ORF">AO501_13880</name>
</gene>
<feature type="transmembrane region" description="Helical" evidence="1">
    <location>
        <begin position="15"/>
        <end position="31"/>
    </location>
</feature>
<dbReference type="EMBL" id="LKTM01000068">
    <property type="protein sequence ID" value="KQH79816.1"/>
    <property type="molecule type" value="Genomic_DNA"/>
</dbReference>
<keyword evidence="1" id="KW-1133">Transmembrane helix</keyword>
<keyword evidence="1" id="KW-0472">Membrane</keyword>
<evidence type="ECO:0000256" key="1">
    <source>
        <dbReference type="SAM" id="Phobius"/>
    </source>
</evidence>
<evidence type="ECO:0000313" key="2">
    <source>
        <dbReference type="EMBL" id="KQH79816.1"/>
    </source>
</evidence>
<dbReference type="OrthoDB" id="7619962at2"/>
<dbReference type="Proteomes" id="UP000051677">
    <property type="component" value="Unassembled WGS sequence"/>
</dbReference>
<dbReference type="InterPro" id="IPR058965">
    <property type="entry name" value="SOI/HabA-like"/>
</dbReference>
<dbReference type="AlphaFoldDB" id="A0A0Q2UGD2"/>
<protein>
    <submittedName>
        <fullName evidence="2">Hydrogenase</fullName>
    </submittedName>
</protein>
<evidence type="ECO:0000313" key="3">
    <source>
        <dbReference type="Proteomes" id="UP000051677"/>
    </source>
</evidence>
<dbReference type="Pfam" id="PF26512">
    <property type="entry name" value="SOI"/>
    <property type="match status" value="1"/>
</dbReference>
<keyword evidence="1" id="KW-0812">Transmembrane</keyword>
<feature type="transmembrane region" description="Helical" evidence="1">
    <location>
        <begin position="89"/>
        <end position="108"/>
    </location>
</feature>
<dbReference type="RefSeq" id="WP_055577381.1">
    <property type="nucleotide sequence ID" value="NZ_LKTM01000068.1"/>
</dbReference>
<sequence length="154" mass="16532">MATQGRDRDGVTDRALIRHGIFLFLIGLVTGTQERRFTNMRMALSAHLEGVMNGTFLVALGAGWGHIGLPGPVAAVARWTLLYGTYGNWLFTTLGAALGTAAANPILSQGNSGSRGQERFVLFGFRGMRYAFLTSVVLILVGLSRREGVRSCAS</sequence>
<organism evidence="2 3">
    <name type="scientific">Mycobacterium gordonae</name>
    <dbReference type="NCBI Taxonomy" id="1778"/>
    <lineage>
        <taxon>Bacteria</taxon>
        <taxon>Bacillati</taxon>
        <taxon>Actinomycetota</taxon>
        <taxon>Actinomycetes</taxon>
        <taxon>Mycobacteriales</taxon>
        <taxon>Mycobacteriaceae</taxon>
        <taxon>Mycobacterium</taxon>
    </lineage>
</organism>
<name>A0A0Q2UGD2_MYCGO</name>
<reference evidence="2 3" key="1">
    <citation type="submission" date="2015-10" db="EMBL/GenBank/DDBJ databases">
        <title>Mycobacterium gordonae draft genome assembly.</title>
        <authorList>
            <person name="Ustinova V."/>
            <person name="Smirnova T."/>
            <person name="Blagodatskikh K."/>
            <person name="Varlamov D."/>
            <person name="Larionova E."/>
            <person name="Chernousova L."/>
        </authorList>
    </citation>
    <scope>NUCLEOTIDE SEQUENCE [LARGE SCALE GENOMIC DNA]</scope>
    <source>
        <strain evidence="2 3">CTRI 14-8773</strain>
    </source>
</reference>